<name>A0A402CW70_9BACT</name>
<protein>
    <submittedName>
        <fullName evidence="1">Acetamidase</fullName>
    </submittedName>
</protein>
<dbReference type="RefSeq" id="WP_119321591.1">
    <property type="nucleotide sequence ID" value="NZ_AP025739.1"/>
</dbReference>
<dbReference type="EMBL" id="AP025739">
    <property type="protein sequence ID" value="BDI34038.1"/>
    <property type="molecule type" value="Genomic_DNA"/>
</dbReference>
<dbReference type="Gene3D" id="3.10.28.20">
    <property type="entry name" value="Acetamidase/Formamidase-like domains"/>
    <property type="match status" value="1"/>
</dbReference>
<dbReference type="Pfam" id="PF03069">
    <property type="entry name" value="FmdA_AmdA"/>
    <property type="match status" value="2"/>
</dbReference>
<evidence type="ECO:0000313" key="2">
    <source>
        <dbReference type="Proteomes" id="UP000287394"/>
    </source>
</evidence>
<dbReference type="GO" id="GO:0016811">
    <property type="term" value="F:hydrolase activity, acting on carbon-nitrogen (but not peptide) bonds, in linear amides"/>
    <property type="evidence" value="ECO:0007669"/>
    <property type="project" value="InterPro"/>
</dbReference>
<keyword evidence="2" id="KW-1185">Reference proteome</keyword>
<gene>
    <name evidence="1" type="ORF">CCAX7_60890</name>
</gene>
<dbReference type="AlphaFoldDB" id="A0A402CW70"/>
<sequence length="318" mass="34781">MTTYTIEPTRETLHGAFSRDFAPVLIIEPGDTVLYRTLDAAWNVEPRRSTNISERPRKFESRRTDGSDNGHCLCGPIAIRGARPGMTLEVGIQEVSVGAWGWTSATGWPHPVNQRLGLADGEEIMHLWALDGDNMTGRNQYGHEVKLRPFMGVMGMPPDEPGLHSTSPPRTTGGNLDCKELTAGSTLYLPIAVDGGLFSVGDGYAVQGDGEVCVTAIECPMERVTLTFNIRDDLRITTPRARTPEAFITLGLHEDLDEAGFHALEAMLEVMMEQYGLERRDALALASLVVDMRVTQIVNGVQGIHAVLPHNALIINPQ</sequence>
<dbReference type="PANTHER" id="PTHR31891:SF1">
    <property type="entry name" value="FORMAMIDASE C869.04-RELATED"/>
    <property type="match status" value="1"/>
</dbReference>
<dbReference type="PANTHER" id="PTHR31891">
    <property type="entry name" value="FORMAMIDASE C869.04-RELATED"/>
    <property type="match status" value="1"/>
</dbReference>
<evidence type="ECO:0000313" key="1">
    <source>
        <dbReference type="EMBL" id="BDI34038.1"/>
    </source>
</evidence>
<dbReference type="Proteomes" id="UP000287394">
    <property type="component" value="Chromosome"/>
</dbReference>
<organism evidence="1 2">
    <name type="scientific">Capsulimonas corticalis</name>
    <dbReference type="NCBI Taxonomy" id="2219043"/>
    <lineage>
        <taxon>Bacteria</taxon>
        <taxon>Bacillati</taxon>
        <taxon>Armatimonadota</taxon>
        <taxon>Armatimonadia</taxon>
        <taxon>Capsulimonadales</taxon>
        <taxon>Capsulimonadaceae</taxon>
        <taxon>Capsulimonas</taxon>
    </lineage>
</organism>
<dbReference type="SUPFAM" id="SSF141130">
    <property type="entry name" value="Acetamidase/Formamidase-like"/>
    <property type="match status" value="1"/>
</dbReference>
<dbReference type="KEGG" id="ccot:CCAX7_60890"/>
<dbReference type="InterPro" id="IPR004304">
    <property type="entry name" value="FmdA_AmdA"/>
</dbReference>
<reference evidence="1 2" key="1">
    <citation type="journal article" date="2019" name="Int. J. Syst. Evol. Microbiol.">
        <title>Capsulimonas corticalis gen. nov., sp. nov., an aerobic capsulated bacterium, of a novel bacterial order, Capsulimonadales ord. nov., of the class Armatimonadia of the phylum Armatimonadetes.</title>
        <authorList>
            <person name="Li J."/>
            <person name="Kudo C."/>
            <person name="Tonouchi A."/>
        </authorList>
    </citation>
    <scope>NUCLEOTIDE SEQUENCE [LARGE SCALE GENOMIC DNA]</scope>
    <source>
        <strain evidence="1 2">AX-7</strain>
    </source>
</reference>
<accession>A0A402CW70</accession>
<dbReference type="Gene3D" id="2.60.120.580">
    <property type="entry name" value="Acetamidase/Formamidase-like domains"/>
    <property type="match status" value="2"/>
</dbReference>
<proteinExistence type="predicted"/>
<dbReference type="OrthoDB" id="9785236at2"/>